<sequence>MSILQQRLAKYTVAKEARAQGLYPYFREIGSNQDTEVIINDKRVLMFGSNSYLGLTNHPKVKEAAKQAVDKYGTGCAGSRFLNGTLDLHVQLENELAAYFKKDAALVFSTGFQSNLGTISCLSGRNDYILIDEYDHASIIDGTRLSFSKVLKFKHNDMESLEKQLSRLPDDAVKLIVVDGIFSMEGDIVKLPKIVELAKKYGGTIIVDDAHSVGVIGHQGSGTASHFGLENEVDYIVGTFSKSLASLGGFVAADHTSIEYMKHHSRALMFSASIPPASAASALAALRIIQEEPERIEKLWNNTNYTIKCLKENEFDIGHAESPIVPIYVRDNTKTFQVTQMLFNEGIFVNPVISPAVPSDASLLRFSLMATHSHEQIDIAIDKFIKARKLIGFGEPEEAVSAPSLISKEA</sequence>
<dbReference type="PROSITE" id="PS00599">
    <property type="entry name" value="AA_TRANSFER_CLASS_2"/>
    <property type="match status" value="1"/>
</dbReference>
<reference evidence="7" key="1">
    <citation type="submission" date="2022-10" db="EMBL/GenBank/DDBJ databases">
        <title>Comparative genomics and taxonomic characterization of three novel marine species of genus Reichenbachiella exhibiting antioxidant and polysaccharide degradation activities.</title>
        <authorList>
            <person name="Muhammad N."/>
            <person name="Lee Y.-J."/>
            <person name="Ko J."/>
            <person name="Kim S.-G."/>
        </authorList>
    </citation>
    <scope>NUCLEOTIDE SEQUENCE</scope>
    <source>
        <strain evidence="7">Wsw4-B4</strain>
    </source>
</reference>
<dbReference type="InterPro" id="IPR015421">
    <property type="entry name" value="PyrdxlP-dep_Trfase_major"/>
</dbReference>
<evidence type="ECO:0000313" key="8">
    <source>
        <dbReference type="Proteomes" id="UP001062165"/>
    </source>
</evidence>
<accession>A0ABY6D1C9</accession>
<evidence type="ECO:0000256" key="3">
    <source>
        <dbReference type="ARBA" id="ARBA00022679"/>
    </source>
</evidence>
<dbReference type="InterPro" id="IPR004839">
    <property type="entry name" value="Aminotransferase_I/II_large"/>
</dbReference>
<dbReference type="SUPFAM" id="SSF53383">
    <property type="entry name" value="PLP-dependent transferases"/>
    <property type="match status" value="1"/>
</dbReference>
<comment type="similarity">
    <text evidence="5">Belongs to the class-II pyridoxal-phosphate-dependent aminotransferase family.</text>
</comment>
<evidence type="ECO:0000256" key="2">
    <source>
        <dbReference type="ARBA" id="ARBA00005189"/>
    </source>
</evidence>
<name>A0ABY6D1C9_9BACT</name>
<dbReference type="InterPro" id="IPR015424">
    <property type="entry name" value="PyrdxlP-dep_Trfase"/>
</dbReference>
<dbReference type="NCBIfam" id="NF047600">
    <property type="entry name" value="SerpalmtaseCFB"/>
    <property type="match status" value="1"/>
</dbReference>
<evidence type="ECO:0000313" key="7">
    <source>
        <dbReference type="EMBL" id="UXX79979.1"/>
    </source>
</evidence>
<evidence type="ECO:0000256" key="1">
    <source>
        <dbReference type="ARBA" id="ARBA00001933"/>
    </source>
</evidence>
<dbReference type="EMBL" id="CP106735">
    <property type="protein sequence ID" value="UXX79979.1"/>
    <property type="molecule type" value="Genomic_DNA"/>
</dbReference>
<keyword evidence="3" id="KW-0808">Transferase</keyword>
<dbReference type="InterPro" id="IPR050087">
    <property type="entry name" value="AON_synthase_class-II"/>
</dbReference>
<dbReference type="Pfam" id="PF00155">
    <property type="entry name" value="Aminotran_1_2"/>
    <property type="match status" value="1"/>
</dbReference>
<dbReference type="PANTHER" id="PTHR13693">
    <property type="entry name" value="CLASS II AMINOTRANSFERASE/8-AMINO-7-OXONONANOATE SYNTHASE"/>
    <property type="match status" value="1"/>
</dbReference>
<comment type="cofactor">
    <cofactor evidence="1 5">
        <name>pyridoxal 5'-phosphate</name>
        <dbReference type="ChEBI" id="CHEBI:597326"/>
    </cofactor>
</comment>
<dbReference type="Gene3D" id="3.90.1150.10">
    <property type="entry name" value="Aspartate Aminotransferase, domain 1"/>
    <property type="match status" value="1"/>
</dbReference>
<dbReference type="CDD" id="cd06454">
    <property type="entry name" value="KBL_like"/>
    <property type="match status" value="1"/>
</dbReference>
<keyword evidence="4 5" id="KW-0663">Pyridoxal phosphate</keyword>
<dbReference type="PANTHER" id="PTHR13693:SF3">
    <property type="entry name" value="LD36009P"/>
    <property type="match status" value="1"/>
</dbReference>
<dbReference type="GO" id="GO:0008483">
    <property type="term" value="F:transaminase activity"/>
    <property type="evidence" value="ECO:0007669"/>
    <property type="project" value="UniProtKB-KW"/>
</dbReference>
<feature type="domain" description="Aminotransferase class I/classII large" evidence="6">
    <location>
        <begin position="44"/>
        <end position="383"/>
    </location>
</feature>
<evidence type="ECO:0000256" key="4">
    <source>
        <dbReference type="ARBA" id="ARBA00022898"/>
    </source>
</evidence>
<protein>
    <submittedName>
        <fullName evidence="7">Pyridoxal phosphate-dependent aminotransferase family protein</fullName>
    </submittedName>
</protein>
<organism evidence="7 8">
    <name type="scientific">Reichenbachiella carrageenanivorans</name>
    <dbReference type="NCBI Taxonomy" id="2979869"/>
    <lineage>
        <taxon>Bacteria</taxon>
        <taxon>Pseudomonadati</taxon>
        <taxon>Bacteroidota</taxon>
        <taxon>Cytophagia</taxon>
        <taxon>Cytophagales</taxon>
        <taxon>Reichenbachiellaceae</taxon>
        <taxon>Reichenbachiella</taxon>
    </lineage>
</organism>
<gene>
    <name evidence="7" type="ORF">N7E81_02520</name>
</gene>
<keyword evidence="7" id="KW-0032">Aminotransferase</keyword>
<evidence type="ECO:0000256" key="5">
    <source>
        <dbReference type="RuleBase" id="RU003693"/>
    </source>
</evidence>
<keyword evidence="8" id="KW-1185">Reference proteome</keyword>
<proteinExistence type="inferred from homology"/>
<dbReference type="RefSeq" id="WP_263051709.1">
    <property type="nucleotide sequence ID" value="NZ_CP106735.1"/>
</dbReference>
<dbReference type="Proteomes" id="UP001062165">
    <property type="component" value="Chromosome"/>
</dbReference>
<comment type="pathway">
    <text evidence="2">Lipid metabolism.</text>
</comment>
<dbReference type="InterPro" id="IPR015422">
    <property type="entry name" value="PyrdxlP-dep_Trfase_small"/>
</dbReference>
<dbReference type="InterPro" id="IPR001917">
    <property type="entry name" value="Aminotrans_II_pyridoxalP_BS"/>
</dbReference>
<dbReference type="Gene3D" id="3.40.640.10">
    <property type="entry name" value="Type I PLP-dependent aspartate aminotransferase-like (Major domain)"/>
    <property type="match status" value="1"/>
</dbReference>
<evidence type="ECO:0000259" key="6">
    <source>
        <dbReference type="Pfam" id="PF00155"/>
    </source>
</evidence>